<dbReference type="CDD" id="cd04458">
    <property type="entry name" value="CSP_CDS"/>
    <property type="match status" value="1"/>
</dbReference>
<dbReference type="SMART" id="SM00357">
    <property type="entry name" value="CSP"/>
    <property type="match status" value="1"/>
</dbReference>
<sequence length="206" mass="23377">MRQKGKIKAWDDNKGCGFIQPLIDGKDIFFHISGFPSRRRRPEVGQLVTYSLGQDARGRVRAEQIAFSADQIRTSVQAGNKGSHFSIWLVSLFLVFMLLSVMFSHLPVEIVFLYLGLSIATYVLYWMDKQQAKNGGRRTPESTLHLCALLGGWPGAVFAQQTLRHKSKKESFRNTFWVTCIVNCAAFAWLITEQGQQLLQFLGDFL</sequence>
<dbReference type="InterPro" id="IPR010718">
    <property type="entry name" value="DUF1294"/>
</dbReference>
<feature type="transmembrane region" description="Helical" evidence="2">
    <location>
        <begin position="174"/>
        <end position="192"/>
    </location>
</feature>
<dbReference type="InterPro" id="IPR012340">
    <property type="entry name" value="NA-bd_OB-fold"/>
</dbReference>
<proteinExistence type="predicted"/>
<dbReference type="GO" id="GO:0005829">
    <property type="term" value="C:cytosol"/>
    <property type="evidence" value="ECO:0007669"/>
    <property type="project" value="UniProtKB-ARBA"/>
</dbReference>
<evidence type="ECO:0000259" key="3">
    <source>
        <dbReference type="PROSITE" id="PS51857"/>
    </source>
</evidence>
<name>A0A063Y2T7_9GAMM</name>
<feature type="transmembrane region" description="Helical" evidence="2">
    <location>
        <begin position="110"/>
        <end position="127"/>
    </location>
</feature>
<dbReference type="PROSITE" id="PS51857">
    <property type="entry name" value="CSD_2"/>
    <property type="match status" value="1"/>
</dbReference>
<dbReference type="RefSeq" id="WP_036544914.1">
    <property type="nucleotide sequence ID" value="NZ_JMSZ01000016.1"/>
</dbReference>
<protein>
    <submittedName>
        <fullName evidence="4">Integral membrane protein</fullName>
    </submittedName>
</protein>
<dbReference type="SUPFAM" id="SSF50249">
    <property type="entry name" value="Nucleic acid-binding proteins"/>
    <property type="match status" value="1"/>
</dbReference>
<comment type="caution">
    <text evidence="4">The sequence shown here is derived from an EMBL/GenBank/DDBJ whole genome shotgun (WGS) entry which is preliminary data.</text>
</comment>
<dbReference type="Pfam" id="PF06961">
    <property type="entry name" value="DUF1294"/>
    <property type="match status" value="1"/>
</dbReference>
<feature type="transmembrane region" description="Helical" evidence="2">
    <location>
        <begin position="85"/>
        <end position="104"/>
    </location>
</feature>
<evidence type="ECO:0000256" key="2">
    <source>
        <dbReference type="SAM" id="Phobius"/>
    </source>
</evidence>
<dbReference type="Proteomes" id="UP000027318">
    <property type="component" value="Unassembled WGS sequence"/>
</dbReference>
<keyword evidence="2" id="KW-0472">Membrane</keyword>
<dbReference type="InterPro" id="IPR002059">
    <property type="entry name" value="CSP_DNA-bd"/>
</dbReference>
<dbReference type="PANTHER" id="PTHR12962:SF1">
    <property type="entry name" value="COLD SHOCK DOMAIN-CONTAINING PROTEIN CG9705"/>
    <property type="match status" value="1"/>
</dbReference>
<dbReference type="STRING" id="267850.ADINL_1230"/>
<dbReference type="EMBL" id="JMSZ01000016">
    <property type="protein sequence ID" value="KDE40638.1"/>
    <property type="molecule type" value="Genomic_DNA"/>
</dbReference>
<organism evidence="4 5">
    <name type="scientific">Nitrincola lacisaponensis</name>
    <dbReference type="NCBI Taxonomy" id="267850"/>
    <lineage>
        <taxon>Bacteria</taxon>
        <taxon>Pseudomonadati</taxon>
        <taxon>Pseudomonadota</taxon>
        <taxon>Gammaproteobacteria</taxon>
        <taxon>Oceanospirillales</taxon>
        <taxon>Oceanospirillaceae</taxon>
        <taxon>Nitrincola</taxon>
    </lineage>
</organism>
<dbReference type="InterPro" id="IPR011129">
    <property type="entry name" value="CSD"/>
</dbReference>
<accession>A0A063Y2T7</accession>
<dbReference type="OrthoDB" id="72963at2"/>
<dbReference type="GO" id="GO:0003730">
    <property type="term" value="F:mRNA 3'-UTR binding"/>
    <property type="evidence" value="ECO:0007669"/>
    <property type="project" value="TreeGrafter"/>
</dbReference>
<keyword evidence="2" id="KW-1133">Transmembrane helix</keyword>
<keyword evidence="2" id="KW-0812">Transmembrane</keyword>
<keyword evidence="5" id="KW-1185">Reference proteome</keyword>
<dbReference type="GO" id="GO:0043488">
    <property type="term" value="P:regulation of mRNA stability"/>
    <property type="evidence" value="ECO:0007669"/>
    <property type="project" value="TreeGrafter"/>
</dbReference>
<keyword evidence="1" id="KW-0597">Phosphoprotein</keyword>
<evidence type="ECO:0000313" key="5">
    <source>
        <dbReference type="Proteomes" id="UP000027318"/>
    </source>
</evidence>
<dbReference type="Gene3D" id="2.40.50.140">
    <property type="entry name" value="Nucleic acid-binding proteins"/>
    <property type="match status" value="1"/>
</dbReference>
<evidence type="ECO:0000256" key="1">
    <source>
        <dbReference type="ARBA" id="ARBA00022553"/>
    </source>
</evidence>
<dbReference type="InterPro" id="IPR052069">
    <property type="entry name" value="Ca-reg_mRNA-binding_domain"/>
</dbReference>
<dbReference type="AlphaFoldDB" id="A0A063Y2T7"/>
<dbReference type="Pfam" id="PF00313">
    <property type="entry name" value="CSD"/>
    <property type="match status" value="1"/>
</dbReference>
<feature type="domain" description="CSD" evidence="3">
    <location>
        <begin position="2"/>
        <end position="67"/>
    </location>
</feature>
<reference evidence="4 5" key="1">
    <citation type="journal article" date="2005" name="Int. J. Syst. Evol. Microbiol.">
        <title>Nitrincola lacisaponensis gen. nov., sp. nov., a novel alkaliphilic bacterium isolated from an alkaline, saline lake.</title>
        <authorList>
            <person name="Dimitriu P.A."/>
            <person name="Shukla S.K."/>
            <person name="Conradt J."/>
            <person name="Marquez M.C."/>
            <person name="Ventosa A."/>
            <person name="Maglia A."/>
            <person name="Peyton B.M."/>
            <person name="Pinkart H.C."/>
            <person name="Mormile M.R."/>
        </authorList>
    </citation>
    <scope>NUCLEOTIDE SEQUENCE [LARGE SCALE GENOMIC DNA]</scope>
    <source>
        <strain evidence="4 5">4CA</strain>
    </source>
</reference>
<gene>
    <name evidence="4" type="ORF">ADINL_1230</name>
</gene>
<dbReference type="PANTHER" id="PTHR12962">
    <property type="entry name" value="CALCIUM-REGULATED HEAT STABLE PROTEIN CRHSP-24-RELATED"/>
    <property type="match status" value="1"/>
</dbReference>
<evidence type="ECO:0000313" key="4">
    <source>
        <dbReference type="EMBL" id="KDE40638.1"/>
    </source>
</evidence>